<accession>A0A840CRT9</accession>
<evidence type="ECO:0000313" key="2">
    <source>
        <dbReference type="EMBL" id="MBB4042620.1"/>
    </source>
</evidence>
<keyword evidence="1" id="KW-0732">Signal</keyword>
<dbReference type="InterPro" id="IPR002591">
    <property type="entry name" value="Phosphodiest/P_Trfase"/>
</dbReference>
<protein>
    <submittedName>
        <fullName evidence="2">AlkP superfamily pyrophosphatase or phosphodiesterase</fullName>
    </submittedName>
</protein>
<dbReference type="Gene3D" id="3.40.720.10">
    <property type="entry name" value="Alkaline Phosphatase, subunit A"/>
    <property type="match status" value="1"/>
</dbReference>
<name>A0A840CRT9_9BACE</name>
<gene>
    <name evidence="2" type="ORF">GGR06_000379</name>
</gene>
<dbReference type="InterPro" id="IPR017850">
    <property type="entry name" value="Alkaline_phosphatase_core_sf"/>
</dbReference>
<keyword evidence="3" id="KW-1185">Reference proteome</keyword>
<dbReference type="RefSeq" id="WP_044159780.1">
    <property type="nucleotide sequence ID" value="NZ_JACIER010000001.1"/>
</dbReference>
<evidence type="ECO:0000256" key="1">
    <source>
        <dbReference type="SAM" id="SignalP"/>
    </source>
</evidence>
<feature type="signal peptide" evidence="1">
    <location>
        <begin position="1"/>
        <end position="21"/>
    </location>
</feature>
<proteinExistence type="predicted"/>
<dbReference type="Proteomes" id="UP000560658">
    <property type="component" value="Unassembled WGS sequence"/>
</dbReference>
<feature type="chain" id="PRO_5032523195" evidence="1">
    <location>
        <begin position="22"/>
        <end position="407"/>
    </location>
</feature>
<dbReference type="Pfam" id="PF01663">
    <property type="entry name" value="Phosphodiest"/>
    <property type="match status" value="1"/>
</dbReference>
<evidence type="ECO:0000313" key="3">
    <source>
        <dbReference type="Proteomes" id="UP000560658"/>
    </source>
</evidence>
<dbReference type="EMBL" id="JACIER010000001">
    <property type="protein sequence ID" value="MBB4042620.1"/>
    <property type="molecule type" value="Genomic_DNA"/>
</dbReference>
<dbReference type="AlphaFoldDB" id="A0A840CRT9"/>
<comment type="caution">
    <text evidence="2">The sequence shown here is derived from an EMBL/GenBank/DDBJ whole genome shotgun (WGS) entry which is preliminary data.</text>
</comment>
<organism evidence="2 3">
    <name type="scientific">Bacteroides reticulotermitis</name>
    <dbReference type="NCBI Taxonomy" id="1133319"/>
    <lineage>
        <taxon>Bacteria</taxon>
        <taxon>Pseudomonadati</taxon>
        <taxon>Bacteroidota</taxon>
        <taxon>Bacteroidia</taxon>
        <taxon>Bacteroidales</taxon>
        <taxon>Bacteroidaceae</taxon>
        <taxon>Bacteroides</taxon>
    </lineage>
</organism>
<dbReference type="SUPFAM" id="SSF53649">
    <property type="entry name" value="Alkaline phosphatase-like"/>
    <property type="match status" value="1"/>
</dbReference>
<sequence length="407" mass="46533">MRKYLALLLMSLFVTNISVLAKTKKAVFVIIDGVPADQIERLHTPTIFDIASKGAYARAYTGGEIGLYSQTPTISAIGYTNLLTATWMNKHNVNGNSNLKPNYNYWTIFRIAKEQKEDYKTAIYSSWTDNRTVLLGEGKPETNRLKIDYVKDGYDLDTKNFPKKEKDLHVFDIDEQVSKDAAQGIREDAPDLSWVYLWYTDDAGHSMGNGEYFDAYVRKADAQVSRIWEAVKYREKHFDEEWMVVITTDHGRDLTGRGHGGQSLRERTTWISTNVRVNNHFKKGELSITDITPSICRFLNFKVPQSVLWEQDGLPFVGKVNISNLHAMPYDDAICLSWKCCSGDVPVKIYVACANQFKEGGEDKWIELDTVRSKSKQYKVNLQGLPKSDFYKFVLVAPENHLNCWTK</sequence>
<reference evidence="2" key="1">
    <citation type="submission" date="2020-08" db="EMBL/GenBank/DDBJ databases">
        <title>Genomic Encyclopedia of Type Strains, Phase IV (KMG-IV): sequencing the most valuable type-strain genomes for metagenomic binning, comparative biology and taxonomic classification.</title>
        <authorList>
            <person name="Goeker M."/>
        </authorList>
    </citation>
    <scope>NUCLEOTIDE SEQUENCE [LARGE SCALE GENOMIC DNA]</scope>
    <source>
        <strain evidence="2">DSM 105720</strain>
    </source>
</reference>